<dbReference type="InterPro" id="IPR009061">
    <property type="entry name" value="DNA-bd_dom_put_sf"/>
</dbReference>
<feature type="domain" description="HTH merR-type" evidence="6">
    <location>
        <begin position="1"/>
        <end position="71"/>
    </location>
</feature>
<dbReference type="RefSeq" id="WP_130434290.1">
    <property type="nucleotide sequence ID" value="NZ_SGXF01000002.1"/>
</dbReference>
<dbReference type="InterPro" id="IPR047057">
    <property type="entry name" value="MerR_fam"/>
</dbReference>
<reference evidence="7 8" key="1">
    <citation type="submission" date="2019-02" db="EMBL/GenBank/DDBJ databases">
        <title>Genomic Encyclopedia of Type Strains, Phase IV (KMG-IV): sequencing the most valuable type-strain genomes for metagenomic binning, comparative biology and taxonomic classification.</title>
        <authorList>
            <person name="Goeker M."/>
        </authorList>
    </citation>
    <scope>NUCLEOTIDE SEQUENCE [LARGE SCALE GENOMIC DNA]</scope>
    <source>
        <strain evidence="7 8">DSM 29486</strain>
    </source>
</reference>
<dbReference type="InterPro" id="IPR000551">
    <property type="entry name" value="MerR-type_HTH_dom"/>
</dbReference>
<dbReference type="PRINTS" id="PR00040">
    <property type="entry name" value="HTHMERR"/>
</dbReference>
<dbReference type="OrthoDB" id="9814833at2"/>
<accession>A0A4Q7PJP1</accession>
<dbReference type="GO" id="GO:0003700">
    <property type="term" value="F:DNA-binding transcription factor activity"/>
    <property type="evidence" value="ECO:0007669"/>
    <property type="project" value="InterPro"/>
</dbReference>
<keyword evidence="5" id="KW-0175">Coiled coil</keyword>
<dbReference type="Gene3D" id="1.10.490.50">
    <property type="entry name" value="Antibiotic binding domain of TipA-like multidrug resistance regulators"/>
    <property type="match status" value="1"/>
</dbReference>
<dbReference type="PROSITE" id="PS50937">
    <property type="entry name" value="HTH_MERR_2"/>
    <property type="match status" value="1"/>
</dbReference>
<dbReference type="Pfam" id="PF13411">
    <property type="entry name" value="MerR_1"/>
    <property type="match status" value="1"/>
</dbReference>
<dbReference type="SUPFAM" id="SSF46955">
    <property type="entry name" value="Putative DNA-binding domain"/>
    <property type="match status" value="1"/>
</dbReference>
<dbReference type="Gene3D" id="1.10.1660.10">
    <property type="match status" value="1"/>
</dbReference>
<dbReference type="Proteomes" id="UP000292927">
    <property type="component" value="Unassembled WGS sequence"/>
</dbReference>
<proteinExistence type="predicted"/>
<dbReference type="Pfam" id="PF07739">
    <property type="entry name" value="TipAS"/>
    <property type="match status" value="1"/>
</dbReference>
<keyword evidence="2 7" id="KW-0238">DNA-binding</keyword>
<gene>
    <name evidence="7" type="ORF">EV209_1310</name>
</gene>
<keyword evidence="4" id="KW-0804">Transcription</keyword>
<comment type="caution">
    <text evidence="7">The sequence shown here is derived from an EMBL/GenBank/DDBJ whole genome shotgun (WGS) entry which is preliminary data.</text>
</comment>
<dbReference type="GO" id="GO:0003677">
    <property type="term" value="F:DNA binding"/>
    <property type="evidence" value="ECO:0007669"/>
    <property type="project" value="UniProtKB-KW"/>
</dbReference>
<dbReference type="InterPro" id="IPR012925">
    <property type="entry name" value="TipAS_dom"/>
</dbReference>
<evidence type="ECO:0000256" key="4">
    <source>
        <dbReference type="ARBA" id="ARBA00023163"/>
    </source>
</evidence>
<feature type="coiled-coil region" evidence="5">
    <location>
        <begin position="84"/>
        <end position="111"/>
    </location>
</feature>
<evidence type="ECO:0000256" key="5">
    <source>
        <dbReference type="SAM" id="Coils"/>
    </source>
</evidence>
<evidence type="ECO:0000259" key="6">
    <source>
        <dbReference type="PROSITE" id="PS50937"/>
    </source>
</evidence>
<dbReference type="SMART" id="SM00422">
    <property type="entry name" value="HTH_MERR"/>
    <property type="match status" value="1"/>
</dbReference>
<sequence length="252" mass="29220">MEYTVNQLAELSGVSRRTLRYYDEIGLLRPERVNFNGYRIYGQVQVDLLQQILFYRELGLSLEEIGRLVKDPEFDREKALSGHLKALLEKKNQLELLIGNVRKTLESLRGEEMNDKEKFEGFKRDLLRENEEKYGEEIAEKYGKEAVEASNARLMGMTEEDWKKQQELEQEFAAVLKEAMESGDPAGEDARRACELHGQWLSMFWGKGRYSLDAHRAMGEMYAADERFRAYYDKIKEGAAGFLRDALNAYCG</sequence>
<name>A0A4Q7PJP1_9FIRM</name>
<evidence type="ECO:0000313" key="8">
    <source>
        <dbReference type="Proteomes" id="UP000292927"/>
    </source>
</evidence>
<dbReference type="InterPro" id="IPR036244">
    <property type="entry name" value="TipA-like_antibiotic-bd"/>
</dbReference>
<dbReference type="PANTHER" id="PTHR30204:SF90">
    <property type="entry name" value="HTH-TYPE TRANSCRIPTIONAL ACTIVATOR MTA"/>
    <property type="match status" value="1"/>
</dbReference>
<evidence type="ECO:0000256" key="3">
    <source>
        <dbReference type="ARBA" id="ARBA00023159"/>
    </source>
</evidence>
<keyword evidence="1" id="KW-0805">Transcription regulation</keyword>
<dbReference type="SUPFAM" id="SSF89082">
    <property type="entry name" value="Antibiotic binding domain of TipA-like multidrug resistance regulators"/>
    <property type="match status" value="1"/>
</dbReference>
<organism evidence="7 8">
    <name type="scientific">Cuneatibacter caecimuris</name>
    <dbReference type="NCBI Taxonomy" id="1796618"/>
    <lineage>
        <taxon>Bacteria</taxon>
        <taxon>Bacillati</taxon>
        <taxon>Bacillota</taxon>
        <taxon>Clostridia</taxon>
        <taxon>Lachnospirales</taxon>
        <taxon>Lachnospiraceae</taxon>
        <taxon>Cuneatibacter</taxon>
    </lineage>
</organism>
<dbReference type="AlphaFoldDB" id="A0A4Q7PJP1"/>
<dbReference type="EMBL" id="SGXF01000002">
    <property type="protein sequence ID" value="RZT00876.1"/>
    <property type="molecule type" value="Genomic_DNA"/>
</dbReference>
<evidence type="ECO:0000256" key="1">
    <source>
        <dbReference type="ARBA" id="ARBA00023015"/>
    </source>
</evidence>
<evidence type="ECO:0000313" key="7">
    <source>
        <dbReference type="EMBL" id="RZT00876.1"/>
    </source>
</evidence>
<dbReference type="CDD" id="cd01106">
    <property type="entry name" value="HTH_TipAL-Mta"/>
    <property type="match status" value="1"/>
</dbReference>
<evidence type="ECO:0000256" key="2">
    <source>
        <dbReference type="ARBA" id="ARBA00023125"/>
    </source>
</evidence>
<protein>
    <submittedName>
        <fullName evidence="7">DNA-binding transcriptional MerR regulator</fullName>
    </submittedName>
</protein>
<keyword evidence="3" id="KW-0010">Activator</keyword>
<dbReference type="PANTHER" id="PTHR30204">
    <property type="entry name" value="REDOX-CYCLING DRUG-SENSING TRANSCRIPTIONAL ACTIVATOR SOXR"/>
    <property type="match status" value="1"/>
</dbReference>
<keyword evidence="8" id="KW-1185">Reference proteome</keyword>